<reference evidence="1 2" key="1">
    <citation type="submission" date="2018-10" db="EMBL/GenBank/DDBJ databases">
        <title>A high-quality apple genome assembly.</title>
        <authorList>
            <person name="Hu J."/>
        </authorList>
    </citation>
    <scope>NUCLEOTIDE SEQUENCE [LARGE SCALE GENOMIC DNA]</scope>
    <source>
        <strain evidence="2">cv. HFTH1</strain>
        <tissue evidence="1">Young leaf</tissue>
    </source>
</reference>
<evidence type="ECO:0000313" key="2">
    <source>
        <dbReference type="Proteomes" id="UP000290289"/>
    </source>
</evidence>
<name>A0A498JF80_MALDO</name>
<sequence length="173" mass="19748">MLPNNFEWSRSKRSFYSPLAHLTLHPGADGDTATLAHLSLCSGHTARHLRDQPTCHVIIIVKHWASRDSGTRGQTNRVLGTLKIRCVQLWGHLIRDHKWKEELINLPSKQFFENDQSQNLLGKVSNSNKPSKYIQSLFICDYRSYEMHSDGSFVSARKSYGSTNLVACCFHCF</sequence>
<accession>A0A498JF80</accession>
<gene>
    <name evidence="1" type="ORF">DVH24_021074</name>
</gene>
<comment type="caution">
    <text evidence="1">The sequence shown here is derived from an EMBL/GenBank/DDBJ whole genome shotgun (WGS) entry which is preliminary data.</text>
</comment>
<organism evidence="1 2">
    <name type="scientific">Malus domestica</name>
    <name type="common">Apple</name>
    <name type="synonym">Pyrus malus</name>
    <dbReference type="NCBI Taxonomy" id="3750"/>
    <lineage>
        <taxon>Eukaryota</taxon>
        <taxon>Viridiplantae</taxon>
        <taxon>Streptophyta</taxon>
        <taxon>Embryophyta</taxon>
        <taxon>Tracheophyta</taxon>
        <taxon>Spermatophyta</taxon>
        <taxon>Magnoliopsida</taxon>
        <taxon>eudicotyledons</taxon>
        <taxon>Gunneridae</taxon>
        <taxon>Pentapetalae</taxon>
        <taxon>rosids</taxon>
        <taxon>fabids</taxon>
        <taxon>Rosales</taxon>
        <taxon>Rosaceae</taxon>
        <taxon>Amygdaloideae</taxon>
        <taxon>Maleae</taxon>
        <taxon>Malus</taxon>
    </lineage>
</organism>
<proteinExistence type="predicted"/>
<keyword evidence="2" id="KW-1185">Reference proteome</keyword>
<protein>
    <submittedName>
        <fullName evidence="1">Uncharacterized protein</fullName>
    </submittedName>
</protein>
<dbReference type="Proteomes" id="UP000290289">
    <property type="component" value="Chromosome 8"/>
</dbReference>
<evidence type="ECO:0000313" key="1">
    <source>
        <dbReference type="EMBL" id="RXH92051.1"/>
    </source>
</evidence>
<dbReference type="EMBL" id="RDQH01000334">
    <property type="protein sequence ID" value="RXH92051.1"/>
    <property type="molecule type" value="Genomic_DNA"/>
</dbReference>
<dbReference type="AlphaFoldDB" id="A0A498JF80"/>